<proteinExistence type="predicted"/>
<dbReference type="RefSeq" id="WP_145215101.1">
    <property type="nucleotide sequence ID" value="NZ_CP036432.1"/>
</dbReference>
<evidence type="ECO:0000313" key="1">
    <source>
        <dbReference type="EMBL" id="QDV85449.1"/>
    </source>
</evidence>
<gene>
    <name evidence="1" type="ORF">TBK1r_44300</name>
</gene>
<name>A0ABX5Y064_9BACT</name>
<organism evidence="1 2">
    <name type="scientific">Stieleria magnilauensis</name>
    <dbReference type="NCBI Taxonomy" id="2527963"/>
    <lineage>
        <taxon>Bacteria</taxon>
        <taxon>Pseudomonadati</taxon>
        <taxon>Planctomycetota</taxon>
        <taxon>Planctomycetia</taxon>
        <taxon>Pirellulales</taxon>
        <taxon>Pirellulaceae</taxon>
        <taxon>Stieleria</taxon>
    </lineage>
</organism>
<dbReference type="EMBL" id="CP036432">
    <property type="protein sequence ID" value="QDV85449.1"/>
    <property type="molecule type" value="Genomic_DNA"/>
</dbReference>
<protein>
    <submittedName>
        <fullName evidence="1">Uncharacterized protein</fullName>
    </submittedName>
</protein>
<dbReference type="Proteomes" id="UP000318081">
    <property type="component" value="Chromosome"/>
</dbReference>
<reference evidence="1 2" key="1">
    <citation type="submission" date="2019-02" db="EMBL/GenBank/DDBJ databases">
        <title>Deep-cultivation of Planctomycetes and their phenomic and genomic characterization uncovers novel biology.</title>
        <authorList>
            <person name="Wiegand S."/>
            <person name="Jogler M."/>
            <person name="Boedeker C."/>
            <person name="Pinto D."/>
            <person name="Vollmers J."/>
            <person name="Rivas-Marin E."/>
            <person name="Kohn T."/>
            <person name="Peeters S.H."/>
            <person name="Heuer A."/>
            <person name="Rast P."/>
            <person name="Oberbeckmann S."/>
            <person name="Bunk B."/>
            <person name="Jeske O."/>
            <person name="Meyerdierks A."/>
            <person name="Storesund J.E."/>
            <person name="Kallscheuer N."/>
            <person name="Luecker S."/>
            <person name="Lage O.M."/>
            <person name="Pohl T."/>
            <person name="Merkel B.J."/>
            <person name="Hornburger P."/>
            <person name="Mueller R.-W."/>
            <person name="Bruemmer F."/>
            <person name="Labrenz M."/>
            <person name="Spormann A.M."/>
            <person name="Op den Camp H."/>
            <person name="Overmann J."/>
            <person name="Amann R."/>
            <person name="Jetten M.S.M."/>
            <person name="Mascher T."/>
            <person name="Medema M.H."/>
            <person name="Devos D.P."/>
            <person name="Kaster A.-K."/>
            <person name="Ovreas L."/>
            <person name="Rohde M."/>
            <person name="Galperin M.Y."/>
            <person name="Jogler C."/>
        </authorList>
    </citation>
    <scope>NUCLEOTIDE SEQUENCE [LARGE SCALE GENOMIC DNA]</scope>
    <source>
        <strain evidence="1 2">TBK1r</strain>
    </source>
</reference>
<evidence type="ECO:0000313" key="2">
    <source>
        <dbReference type="Proteomes" id="UP000318081"/>
    </source>
</evidence>
<keyword evidence="2" id="KW-1185">Reference proteome</keyword>
<sequence>MNTDQEPEQPQKQPESKPYCIVGAGSLTSNVWKQSQGSDDFRYRFNLFRTKRSGKVTNQFRPQDVLSLAKFVRVISQMLADDGCITAEQRRLLVFLDTAMDDVLESPTVKEFDTEIH</sequence>
<accession>A0ABX5Y064</accession>